<feature type="non-terminal residue" evidence="1">
    <location>
        <position position="55"/>
    </location>
</feature>
<organism evidence="1 2">
    <name type="scientific">Dendrothele bispora (strain CBS 962.96)</name>
    <dbReference type="NCBI Taxonomy" id="1314807"/>
    <lineage>
        <taxon>Eukaryota</taxon>
        <taxon>Fungi</taxon>
        <taxon>Dikarya</taxon>
        <taxon>Basidiomycota</taxon>
        <taxon>Agaricomycotina</taxon>
        <taxon>Agaricomycetes</taxon>
        <taxon>Agaricomycetidae</taxon>
        <taxon>Agaricales</taxon>
        <taxon>Agaricales incertae sedis</taxon>
        <taxon>Dendrothele</taxon>
    </lineage>
</organism>
<gene>
    <name evidence="1" type="ORF">K435DRAFT_568205</name>
</gene>
<dbReference type="AlphaFoldDB" id="A0A4S8LH18"/>
<name>A0A4S8LH18_DENBC</name>
<dbReference type="Gene3D" id="1.10.20.10">
    <property type="entry name" value="Histone, subunit A"/>
    <property type="match status" value="1"/>
</dbReference>
<dbReference type="GO" id="GO:0046982">
    <property type="term" value="F:protein heterodimerization activity"/>
    <property type="evidence" value="ECO:0007669"/>
    <property type="project" value="InterPro"/>
</dbReference>
<evidence type="ECO:0000313" key="2">
    <source>
        <dbReference type="Proteomes" id="UP000297245"/>
    </source>
</evidence>
<dbReference type="InterPro" id="IPR009072">
    <property type="entry name" value="Histone-fold"/>
</dbReference>
<reference evidence="1 2" key="1">
    <citation type="journal article" date="2019" name="Nat. Ecol. Evol.">
        <title>Megaphylogeny resolves global patterns of mushroom evolution.</title>
        <authorList>
            <person name="Varga T."/>
            <person name="Krizsan K."/>
            <person name="Foldi C."/>
            <person name="Dima B."/>
            <person name="Sanchez-Garcia M."/>
            <person name="Sanchez-Ramirez S."/>
            <person name="Szollosi G.J."/>
            <person name="Szarkandi J.G."/>
            <person name="Papp V."/>
            <person name="Albert L."/>
            <person name="Andreopoulos W."/>
            <person name="Angelini C."/>
            <person name="Antonin V."/>
            <person name="Barry K.W."/>
            <person name="Bougher N.L."/>
            <person name="Buchanan P."/>
            <person name="Buyck B."/>
            <person name="Bense V."/>
            <person name="Catcheside P."/>
            <person name="Chovatia M."/>
            <person name="Cooper J."/>
            <person name="Damon W."/>
            <person name="Desjardin D."/>
            <person name="Finy P."/>
            <person name="Geml J."/>
            <person name="Haridas S."/>
            <person name="Hughes K."/>
            <person name="Justo A."/>
            <person name="Karasinski D."/>
            <person name="Kautmanova I."/>
            <person name="Kiss B."/>
            <person name="Kocsube S."/>
            <person name="Kotiranta H."/>
            <person name="LaButti K.M."/>
            <person name="Lechner B.E."/>
            <person name="Liimatainen K."/>
            <person name="Lipzen A."/>
            <person name="Lukacs Z."/>
            <person name="Mihaltcheva S."/>
            <person name="Morgado L.N."/>
            <person name="Niskanen T."/>
            <person name="Noordeloos M.E."/>
            <person name="Ohm R.A."/>
            <person name="Ortiz-Santana B."/>
            <person name="Ovrebo C."/>
            <person name="Racz N."/>
            <person name="Riley R."/>
            <person name="Savchenko A."/>
            <person name="Shiryaev A."/>
            <person name="Soop K."/>
            <person name="Spirin V."/>
            <person name="Szebenyi C."/>
            <person name="Tomsovsky M."/>
            <person name="Tulloss R.E."/>
            <person name="Uehling J."/>
            <person name="Grigoriev I.V."/>
            <person name="Vagvolgyi C."/>
            <person name="Papp T."/>
            <person name="Martin F.M."/>
            <person name="Miettinen O."/>
            <person name="Hibbett D.S."/>
            <person name="Nagy L.G."/>
        </authorList>
    </citation>
    <scope>NUCLEOTIDE SEQUENCE [LARGE SCALE GENOMIC DNA]</scope>
    <source>
        <strain evidence="1 2">CBS 962.96</strain>
    </source>
</reference>
<dbReference type="OrthoDB" id="1272441at2759"/>
<accession>A0A4S8LH18</accession>
<protein>
    <recommendedName>
        <fullName evidence="3">Transcription factor CBF/NF-Y/archaeal histone domain-containing protein</fullName>
    </recommendedName>
</protein>
<proteinExistence type="predicted"/>
<feature type="non-terminal residue" evidence="1">
    <location>
        <position position="1"/>
    </location>
</feature>
<evidence type="ECO:0000313" key="1">
    <source>
        <dbReference type="EMBL" id="THU88329.1"/>
    </source>
</evidence>
<keyword evidence="2" id="KW-1185">Reference proteome</keyword>
<dbReference type="EMBL" id="ML179413">
    <property type="protein sequence ID" value="THU88329.1"/>
    <property type="molecule type" value="Genomic_DNA"/>
</dbReference>
<evidence type="ECO:0008006" key="3">
    <source>
        <dbReference type="Google" id="ProtNLM"/>
    </source>
</evidence>
<dbReference type="Proteomes" id="UP000297245">
    <property type="component" value="Unassembled WGS sequence"/>
</dbReference>
<sequence length="55" mass="6411">KPFVQPGEPLNDFLRSFWQRQIDSAENETMDYKHPALPLARIKKVVKMDPDVKVS</sequence>